<evidence type="ECO:0000313" key="2">
    <source>
        <dbReference type="Proteomes" id="UP000540989"/>
    </source>
</evidence>
<gene>
    <name evidence="1" type="ORF">HDF16_004159</name>
</gene>
<keyword evidence="2" id="KW-1185">Reference proteome</keyword>
<organism evidence="1 2">
    <name type="scientific">Granulicella aggregans</name>
    <dbReference type="NCBI Taxonomy" id="474949"/>
    <lineage>
        <taxon>Bacteria</taxon>
        <taxon>Pseudomonadati</taxon>
        <taxon>Acidobacteriota</taxon>
        <taxon>Terriglobia</taxon>
        <taxon>Terriglobales</taxon>
        <taxon>Acidobacteriaceae</taxon>
        <taxon>Granulicella</taxon>
    </lineage>
</organism>
<dbReference type="Pfam" id="PF12831">
    <property type="entry name" value="FAD_oxidored"/>
    <property type="match status" value="1"/>
</dbReference>
<dbReference type="InterPro" id="IPR050407">
    <property type="entry name" value="Geranylgeranyl_reductase"/>
</dbReference>
<dbReference type="Gene3D" id="3.50.50.60">
    <property type="entry name" value="FAD/NAD(P)-binding domain"/>
    <property type="match status" value="1"/>
</dbReference>
<dbReference type="AlphaFoldDB" id="A0A7W8E4U6"/>
<dbReference type="Proteomes" id="UP000540989">
    <property type="component" value="Unassembled WGS sequence"/>
</dbReference>
<accession>A0A7W8E4U6</accession>
<sequence length="376" mass="39933">MQDEVLVVGGGVAGCAASIALARKGQSVTLIERELTPRHKVCGEFLSGEALEDLHALGIDVASLGAVPLNHVRLAASRHAAEAPLPFPAASLTRKALDTALIAAAVAAGVRVELGRSVQSLCRTANALWQATLADGSTYEAPTAFLSTGKHDLRGHSRPKDPDQWVAFKMYYRLSAAQTADLADASELTLYAGGYGGIQPVEDGIANFCCVVQRRYFARAGLRWEGLLAKMQQDCPHLAMRLDGAMPMLDKPITITHIPYGYLRRDTEDGLYCIGDQAAVIPSFTGDGISIALHTARRGAAAYLAGEPAPVFQPKLRSAMLPQMHLAEIAANGLNNPVARAVLPFCLRVWPGAMRVTARLTRVTQPAAIAPQAVAG</sequence>
<dbReference type="SUPFAM" id="SSF51905">
    <property type="entry name" value="FAD/NAD(P)-binding domain"/>
    <property type="match status" value="1"/>
</dbReference>
<dbReference type="GO" id="GO:0071949">
    <property type="term" value="F:FAD binding"/>
    <property type="evidence" value="ECO:0007669"/>
    <property type="project" value="InterPro"/>
</dbReference>
<dbReference type="PANTHER" id="PTHR42685:SF22">
    <property type="entry name" value="CONDITIONED MEDIUM FACTOR RECEPTOR 1"/>
    <property type="match status" value="1"/>
</dbReference>
<dbReference type="EMBL" id="JACHIP010000006">
    <property type="protein sequence ID" value="MBB5059433.1"/>
    <property type="molecule type" value="Genomic_DNA"/>
</dbReference>
<comment type="caution">
    <text evidence="1">The sequence shown here is derived from an EMBL/GenBank/DDBJ whole genome shotgun (WGS) entry which is preliminary data.</text>
</comment>
<dbReference type="InterPro" id="IPR036188">
    <property type="entry name" value="FAD/NAD-bd_sf"/>
</dbReference>
<reference evidence="1 2" key="1">
    <citation type="submission" date="2020-08" db="EMBL/GenBank/DDBJ databases">
        <title>Genomic Encyclopedia of Type Strains, Phase IV (KMG-V): Genome sequencing to study the core and pangenomes of soil and plant-associated prokaryotes.</title>
        <authorList>
            <person name="Whitman W."/>
        </authorList>
    </citation>
    <scope>NUCLEOTIDE SEQUENCE [LARGE SCALE GENOMIC DNA]</scope>
    <source>
        <strain evidence="1 2">M8UP14</strain>
    </source>
</reference>
<dbReference type="PRINTS" id="PR00420">
    <property type="entry name" value="RNGMNOXGNASE"/>
</dbReference>
<name>A0A7W8E4U6_9BACT</name>
<proteinExistence type="predicted"/>
<protein>
    <submittedName>
        <fullName evidence="1">Flavin-dependent dehydrogenase</fullName>
    </submittedName>
</protein>
<evidence type="ECO:0000313" key="1">
    <source>
        <dbReference type="EMBL" id="MBB5059433.1"/>
    </source>
</evidence>
<dbReference type="PANTHER" id="PTHR42685">
    <property type="entry name" value="GERANYLGERANYL DIPHOSPHATE REDUCTASE"/>
    <property type="match status" value="1"/>
</dbReference>